<sequence>MDKKLLRQIKFIDQALEISRNYFLDNFAKMICGDEPYDYFIYRSSSNLTKFFHELEIPYSHDGSTRWRWVKSVLEQISIEENGTQKLLKIYYGLFDNKLNITNQKYSILDDLLNNEKDTDDNSKKAKKAFKKLIEVSCEESSIPNFNDNLLNEIKRNEVVNINDKYCENLLKVAKEKFDRHQRKDAINDLWDIFERFKTYFDSSNKKKSTKVLISKMSAFTNIDKEYLEKEFLYLTSLGNNYNIRHHEHNKIILDDNAYDFLFYKILNFLNLIIDVLRNTDKK</sequence>
<dbReference type="OrthoDB" id="5180013at2"/>
<accession>A0A2Z4Y0L7</accession>
<organism evidence="1 3">
    <name type="scientific">Francisella adeliensis</name>
    <dbReference type="NCBI Taxonomy" id="2007306"/>
    <lineage>
        <taxon>Bacteria</taxon>
        <taxon>Pseudomonadati</taxon>
        <taxon>Pseudomonadota</taxon>
        <taxon>Gammaproteobacteria</taxon>
        <taxon>Thiotrichales</taxon>
        <taxon>Francisellaceae</taxon>
        <taxon>Francisella</taxon>
    </lineage>
</organism>
<keyword evidence="4" id="KW-1185">Reference proteome</keyword>
<dbReference type="AlphaFoldDB" id="A0A2Z4Y0L7"/>
<protein>
    <submittedName>
        <fullName evidence="1">Uncharacterized protein</fullName>
    </submittedName>
</protein>
<dbReference type="Proteomes" id="UP000681131">
    <property type="component" value="Chromosome"/>
</dbReference>
<reference evidence="2 4" key="2">
    <citation type="submission" date="2019-08" db="EMBL/GenBank/DDBJ databases">
        <title>Complete genome sequences of Francisella adeliensis (FSC1325 and FSC1326).</title>
        <authorList>
            <person name="Ohrman C."/>
            <person name="Uneklint I."/>
            <person name="Vallesi A."/>
            <person name="Karlsson L."/>
            <person name="Sjodin A."/>
        </authorList>
    </citation>
    <scope>NUCLEOTIDE SEQUENCE [LARGE SCALE GENOMIC DNA]</scope>
    <source>
        <strain evidence="2 4">FSC1325</strain>
    </source>
</reference>
<evidence type="ECO:0000313" key="4">
    <source>
        <dbReference type="Proteomes" id="UP000681131"/>
    </source>
</evidence>
<dbReference type="EMBL" id="CP043424">
    <property type="protein sequence ID" value="QIW12399.1"/>
    <property type="molecule type" value="Genomic_DNA"/>
</dbReference>
<proteinExistence type="predicted"/>
<dbReference type="KEGG" id="fad:CDH04_06955"/>
<name>A0A2Z4Y0L7_9GAMM</name>
<dbReference type="Proteomes" id="UP000251120">
    <property type="component" value="Chromosome"/>
</dbReference>
<gene>
    <name evidence="1" type="ORF">CDH04_06955</name>
    <name evidence="2" type="ORF">FZC43_06955</name>
</gene>
<reference evidence="1 3" key="1">
    <citation type="submission" date="2017-06" db="EMBL/GenBank/DDBJ databases">
        <title>Complete genome of Francisella adeliensis.</title>
        <authorList>
            <person name="Vallesi A."/>
            <person name="Sjodin A."/>
        </authorList>
    </citation>
    <scope>NUCLEOTIDE SEQUENCE [LARGE SCALE GENOMIC DNA]</scope>
    <source>
        <strain evidence="1 3">FDC440</strain>
    </source>
</reference>
<evidence type="ECO:0000313" key="3">
    <source>
        <dbReference type="Proteomes" id="UP000251120"/>
    </source>
</evidence>
<dbReference type="RefSeq" id="WP_112870333.1">
    <property type="nucleotide sequence ID" value="NZ_CP021781.1"/>
</dbReference>
<dbReference type="EMBL" id="CP021781">
    <property type="protein sequence ID" value="AXA34155.1"/>
    <property type="molecule type" value="Genomic_DNA"/>
</dbReference>
<evidence type="ECO:0000313" key="1">
    <source>
        <dbReference type="EMBL" id="AXA34155.1"/>
    </source>
</evidence>
<evidence type="ECO:0000313" key="2">
    <source>
        <dbReference type="EMBL" id="QIW12399.1"/>
    </source>
</evidence>